<gene>
    <name evidence="9" type="ORF">MELIAE_LOCUS4903</name>
</gene>
<dbReference type="AlphaFoldDB" id="A0A9P0B0A2"/>
<evidence type="ECO:0000256" key="5">
    <source>
        <dbReference type="ARBA" id="ARBA00022737"/>
    </source>
</evidence>
<dbReference type="InterPro" id="IPR000007">
    <property type="entry name" value="Tubby_C"/>
</dbReference>
<evidence type="ECO:0000256" key="3">
    <source>
        <dbReference type="ARBA" id="ARBA00022490"/>
    </source>
</evidence>
<dbReference type="OrthoDB" id="8775810at2759"/>
<dbReference type="Pfam" id="PF01167">
    <property type="entry name" value="Tub"/>
    <property type="match status" value="1"/>
</dbReference>
<evidence type="ECO:0000256" key="4">
    <source>
        <dbReference type="ARBA" id="ARBA00022574"/>
    </source>
</evidence>
<dbReference type="PANTHER" id="PTHR16517">
    <property type="entry name" value="TUBBY-RELATED"/>
    <property type="match status" value="1"/>
</dbReference>
<evidence type="ECO:0000256" key="2">
    <source>
        <dbReference type="ARBA" id="ARBA00007129"/>
    </source>
</evidence>
<feature type="compositionally biased region" description="Low complexity" evidence="7">
    <location>
        <begin position="493"/>
        <end position="503"/>
    </location>
</feature>
<dbReference type="Pfam" id="PF24797">
    <property type="entry name" value="Beta-prop_WDR35_TULP_N"/>
    <property type="match status" value="1"/>
</dbReference>
<dbReference type="InterPro" id="IPR001496">
    <property type="entry name" value="SOCS_box"/>
</dbReference>
<protein>
    <recommendedName>
        <fullName evidence="8">SOCS box domain-containing protein</fullName>
    </recommendedName>
</protein>
<feature type="compositionally biased region" description="Polar residues" evidence="7">
    <location>
        <begin position="1043"/>
        <end position="1056"/>
    </location>
</feature>
<dbReference type="InterPro" id="IPR036036">
    <property type="entry name" value="SOCS_box-like_dom_sf"/>
</dbReference>
<dbReference type="PROSITE" id="PS50082">
    <property type="entry name" value="WD_REPEATS_2"/>
    <property type="match status" value="1"/>
</dbReference>
<dbReference type="GO" id="GO:0035556">
    <property type="term" value="P:intracellular signal transduction"/>
    <property type="evidence" value="ECO:0007669"/>
    <property type="project" value="InterPro"/>
</dbReference>
<feature type="repeat" description="WD" evidence="6">
    <location>
        <begin position="81"/>
        <end position="112"/>
    </location>
</feature>
<dbReference type="PROSITE" id="PS50225">
    <property type="entry name" value="SOCS"/>
    <property type="match status" value="1"/>
</dbReference>
<dbReference type="InterPro" id="IPR036322">
    <property type="entry name" value="WD40_repeat_dom_sf"/>
</dbReference>
<keyword evidence="4 6" id="KW-0853">WD repeat</keyword>
<evidence type="ECO:0000256" key="1">
    <source>
        <dbReference type="ARBA" id="ARBA00004496"/>
    </source>
</evidence>
<accession>A0A9P0B0A2</accession>
<sequence>MHLHFERTLNAKSDCPILSLTWMGKVPDELPEDEGWKLNRTNYYQEGWLATGNVRGIVGVTFTTSHCKKNVDFPLRTNYNLRGHRSEVILVKWNEPYQKLASCDSSGIIFVWIKYEGRWSIELINDRNTPVTHFSWSHDGRMALICYQDGFVLVGSVAGQRYWSSMLNLEATINCGIWTPDDQQVYFGTTSGQIIVMDVHGAMVSQVQLGSEVGITSMAWSCEKFKMEEGDDNEAGVTNSAERKFVLAVCLQNGYIYLLSTFDDVSPIQINTCLQGPLCMEWSNSREVLAVSGVTIRTSPNGPQLEYTNVLRFYNEKGILIYSTIIPEKHTRVSTLTWGHNDKRLFIATGTQIHIAWVSKRIASLQLLCRLRIHDMISNESQLSLLPLPARLRNIIGNLFAQTIRCCIPEPSSLREFVSRPPVGSVRLHCTMIRHDDENNLSSGTCYTLYLEYLGGLVPLLKGKRTSKIRPEFVIFDPQAEDHHFHNFHTDSKSSSSSSNSASGAGCLSDSSDTEREDGCTGSPRMQRRKKRKNKNAYLAYERQFKEQDTDQEDLSYLDTLPEQVRLVEVTSNIWGTKFKIHGLATSVPANLGQVTYKTSLLHLQPRQMTLVMTELCDDFPIGPDPTFNPNLFSEDEEENLQVDVKTKTARLSIENWPTIAPMSPRTTKQKSSYLKDSNINNLSTVESYEESKNYVEIHDIVTCNDHIRPQTSACNYGPQVNFRPNSSQSTSFISQFKNGNQHPSSQRHAISPICCEVSVPALQSPKNAVAPSDIIFDRPPAPTIISYSPSEYFNSINNTLQVKSNITHEHQKNDISVSFNLNKPRVLKKSDLNYCHNLENVKKIDEPLTTNKVLKFIDEEKNTASTSKKSTPSTFFIDPMVRSCSVGYLDMVEAQLVPNDAALLLLRKDIPRRLVLVNKKQKTKRQSRLTTKNLVDNNNKNLRMNPNLKSCGKSRSLDSSDIFPNNETNSISNFIINKDKIIHEINDSLSEKPVDNIKQLPINVDVPRKKSSKRDFFSSPLMRRRKTDKAVTSEKNKERSKSSLNEPSEKNGTPIHTQALANLEKLITRLKEDSKPSSPIMSPRMPRSSPASPSPSKKGLRPQSSSPIRRRLLNSPLLGRKYKKNKNQESSDDEVNASGDEICNGTNYKDLETFQKSQLRQKLKRGKIEPNGSCCNNHVIPQRREFVMHNKAPMWNENSQVYQLDFGGRVTQESAKNFQIEFRGKQVMQFGRIDGNAYTLDFQYPFSALQAFAVALANVTQRLK</sequence>
<keyword evidence="3" id="KW-0963">Cytoplasm</keyword>
<evidence type="ECO:0000259" key="8">
    <source>
        <dbReference type="PROSITE" id="PS50225"/>
    </source>
</evidence>
<comment type="subcellular location">
    <subcellularLocation>
        <location evidence="1">Cytoplasm</location>
    </subcellularLocation>
</comment>
<dbReference type="GO" id="GO:0005737">
    <property type="term" value="C:cytoplasm"/>
    <property type="evidence" value="ECO:0007669"/>
    <property type="project" value="UniProtKB-SubCell"/>
</dbReference>
<comment type="similarity">
    <text evidence="2">Belongs to the TUB family.</text>
</comment>
<dbReference type="InterPro" id="IPR015943">
    <property type="entry name" value="WD40/YVTN_repeat-like_dom_sf"/>
</dbReference>
<dbReference type="InterPro" id="IPR001680">
    <property type="entry name" value="WD40_rpt"/>
</dbReference>
<proteinExistence type="inferred from homology"/>
<evidence type="ECO:0000313" key="9">
    <source>
        <dbReference type="EMBL" id="CAH0552742.1"/>
    </source>
</evidence>
<dbReference type="Gene3D" id="3.20.90.10">
    <property type="entry name" value="Tubby Protein, Chain A"/>
    <property type="match status" value="1"/>
</dbReference>
<dbReference type="InterPro" id="IPR025659">
    <property type="entry name" value="Tubby-like_C"/>
</dbReference>
<feature type="compositionally biased region" description="Low complexity" evidence="7">
    <location>
        <begin position="1077"/>
        <end position="1098"/>
    </location>
</feature>
<dbReference type="InterPro" id="IPR056159">
    <property type="entry name" value="Beta-prop_IFT121_TULP_N"/>
</dbReference>
<dbReference type="EMBL" id="OV121134">
    <property type="protein sequence ID" value="CAH0552742.1"/>
    <property type="molecule type" value="Genomic_DNA"/>
</dbReference>
<name>A0A9P0B0A2_BRAAE</name>
<feature type="region of interest" description="Disordered" evidence="7">
    <location>
        <begin position="1073"/>
        <end position="1143"/>
    </location>
</feature>
<feature type="domain" description="SOCS box" evidence="8">
    <location>
        <begin position="352"/>
        <end position="402"/>
    </location>
</feature>
<dbReference type="SUPFAM" id="SSF50978">
    <property type="entry name" value="WD40 repeat-like"/>
    <property type="match status" value="1"/>
</dbReference>
<feature type="region of interest" description="Disordered" evidence="7">
    <location>
        <begin position="938"/>
        <end position="958"/>
    </location>
</feature>
<keyword evidence="5" id="KW-0677">Repeat</keyword>
<dbReference type="SUPFAM" id="SSF158235">
    <property type="entry name" value="SOCS box-like"/>
    <property type="match status" value="1"/>
</dbReference>
<dbReference type="PANTHER" id="PTHR16517:SF2">
    <property type="entry name" value="TUBBY-RELATED PROTEIN 4"/>
    <property type="match status" value="1"/>
</dbReference>
<feature type="compositionally biased region" description="Low complexity" evidence="7">
    <location>
        <begin position="938"/>
        <end position="950"/>
    </location>
</feature>
<organism evidence="9 10">
    <name type="scientific">Brassicogethes aeneus</name>
    <name type="common">Rape pollen beetle</name>
    <name type="synonym">Meligethes aeneus</name>
    <dbReference type="NCBI Taxonomy" id="1431903"/>
    <lineage>
        <taxon>Eukaryota</taxon>
        <taxon>Metazoa</taxon>
        <taxon>Ecdysozoa</taxon>
        <taxon>Arthropoda</taxon>
        <taxon>Hexapoda</taxon>
        <taxon>Insecta</taxon>
        <taxon>Pterygota</taxon>
        <taxon>Neoptera</taxon>
        <taxon>Endopterygota</taxon>
        <taxon>Coleoptera</taxon>
        <taxon>Polyphaga</taxon>
        <taxon>Cucujiformia</taxon>
        <taxon>Nitidulidae</taxon>
        <taxon>Meligethinae</taxon>
        <taxon>Brassicogethes</taxon>
    </lineage>
</organism>
<dbReference type="Proteomes" id="UP001154078">
    <property type="component" value="Chromosome 3"/>
</dbReference>
<dbReference type="Gene3D" id="2.130.10.10">
    <property type="entry name" value="YVTN repeat-like/Quinoprotein amine dehydrogenase"/>
    <property type="match status" value="1"/>
</dbReference>
<feature type="compositionally biased region" description="Basic and acidic residues" evidence="7">
    <location>
        <begin position="1029"/>
        <end position="1042"/>
    </location>
</feature>
<feature type="region of interest" description="Disordered" evidence="7">
    <location>
        <begin position="486"/>
        <end position="534"/>
    </location>
</feature>
<dbReference type="SUPFAM" id="SSF54518">
    <property type="entry name" value="Tubby C-terminal domain-like"/>
    <property type="match status" value="1"/>
</dbReference>
<evidence type="ECO:0000313" key="10">
    <source>
        <dbReference type="Proteomes" id="UP001154078"/>
    </source>
</evidence>
<keyword evidence="10" id="KW-1185">Reference proteome</keyword>
<evidence type="ECO:0000256" key="7">
    <source>
        <dbReference type="SAM" id="MobiDB-lite"/>
    </source>
</evidence>
<feature type="region of interest" description="Disordered" evidence="7">
    <location>
        <begin position="1010"/>
        <end position="1056"/>
    </location>
</feature>
<evidence type="ECO:0000256" key="6">
    <source>
        <dbReference type="PROSITE-ProRule" id="PRU00221"/>
    </source>
</evidence>
<reference evidence="9" key="1">
    <citation type="submission" date="2021-12" db="EMBL/GenBank/DDBJ databases">
        <authorList>
            <person name="King R."/>
        </authorList>
    </citation>
    <scope>NUCLEOTIDE SEQUENCE</scope>
</reference>